<dbReference type="OrthoDB" id="372379at2759"/>
<feature type="compositionally biased region" description="Basic and acidic residues" evidence="1">
    <location>
        <begin position="2648"/>
        <end position="2674"/>
    </location>
</feature>
<feature type="region of interest" description="Disordered" evidence="1">
    <location>
        <begin position="3265"/>
        <end position="3305"/>
    </location>
</feature>
<feature type="region of interest" description="Disordered" evidence="1">
    <location>
        <begin position="1150"/>
        <end position="1193"/>
    </location>
</feature>
<sequence length="3892" mass="448086">MISIQTCQSSNRVDLLLRGKFVKGNKRDFLLAAKDSYLELLTGDFKETIFVQNTFLKIIHLQIQEGKDQDHFLVADEKLNFRILKFDGSFVETCFLGNFRSSKLKKYVQYSTVRSGKKKDEFFHQYSRHIHVCKLKEAFIVSIENVVFFVIMNEYNWIHKKLSDYCRNYDFRVKSISKENNVNIIYDPMQLRHYIIHRNRSGRKRIKYISSSFSRDCKAHVYRICMNCPEPGVYRGSSKGSSLRTGHTPGVPPTDEGQRRKHPLAGRNKFSIKVKKIPIEKYPKEEPSCIRFRKNVSFVTLLEYTTEGYSNVQSGPSYTDQRSVRSLSTTRCNTLLGEWGAFVRNAPNGGLFGNPRKQIEVRKSSHVTSPSQGSTSYGGYESKEAGVTSPVRSGTASPTHHTVHFHDQEQPCSKLRIRRQHSTEEKSRKKNYYNEFSNCTSLKICFIVNFIRSGSSHTDFVRHVLFLCDKEEIQMMKVMRHLRRTNIFETNDWDVLNKYGKELPGDEALMSHNNYLLDPSPKWKQLYEHRRNSKGGETGRHTFGACPLCQYHFDKINLLQGDPIFEQIFERNFFCRNHGVCDGKEGTRDSSDSINPDDARRVTTLLLGLSIRLKLLLLYFSHFFYSSSRTLRNSSCAILLRRQNGRRSIIRELAMHIYLLNLFVAHIFQYVGGDSGGDSSADPTVGRLAAGKMEIERLVERKLTTAKLMNAHAQRDKYDVTHLEEKPNGGCENGPSGCTPNGDRLPNEMFLSMCQKLNLLIGEYMTDSTQGSRAGMEESLGTFCSDRLETTEGEITDAISTHHCQVVQRLIIDIQNLRLISLTCLKEFNFNYEKVRDKLLRRKEKLDRRSSGRMKKRKKNDGHHPHRGRTHQHRIDHKRHIILITTNHNGQANIIFFKNRTKKKNTTVNNIIIPIGKLYLPIEVQKVESVMNRSSFVLFAKRGIVFFFHFSTAYGANLTLVNYHFALHSDVFFVEKLRFFRIVKRDGTYEEIEHHILCSDYFVKCVSLKSMRNFPQCLWPSVRVGGWHAGKHMGRERRRDGKKEAERDRDRHLGRSPLLQPRTKWSEQTEESLLPRGNNYINSATEFHALRRVPFIDSFYTYAFVYHYDFKFFQEVCVSGWGSTSAGSNNCICADMDIGITTVGGGSTVGRSSMYGRSGSVSGPLPRGKTQPQVQLQPPRDVSSSIGHPTPVSLQISKSAFNEIYKRRKYAFFTDPQGDDPNEGGTTRRGEATNSGAETSSGAATSSGGTTQQRRGVPPKKRPKKSTKRRRKSRCYLNNENDADSMGKATWEEETPSSREDKNPFGSASPGEDDALSNELIVSLGRNYPRKTHPVGNPFVKRYLSVDLRGKKMCVIILLFDMVASQMFIERTNLGSASPSTERQQSNYFRNLIASSKGMYCISCMHSTPASVSKPSATVEESTSFVLSLSEEQSDQLFMIKSCIYKASSGKQVKYIFNNVKKAYYTYERAKTVKDYKYKEKAVVTDLRSMESPSSITDELKKIANLYKGTAQVRGNNPKLLRYMEEEDHILSVKRLKKKMSDELIILDKNRDLHKVTLGHKVLLERRTNEATAPPENHSIGPPTNHTISHTFMIRFNDQLSILCMTRYWKTSYLYVRSKEDLFGDFQNALSLLRGEKKASMIGQNIFTISGGVPANGSLRGKNSPTKRWNQQKDIKKKRTFEMIQEEQLESLNLTKEKLIYAKCVGQNGRSNFYVLQISTNSIIINHYYVDPLRGTRLQLVDTSSWGLTSAPVIHYHFDKGILALSYVTGTVELFYIDGVKSLCLLIDRVTFEERIHSICIIPKEHKKGVPSNDPAKKYKYILLCIGLQRRCRVLTYYVDEGCMRNSTEASPRLLSWMDGLPTHEKEKENRNINLCGHFLNARNVKMDPPRGKDLRPFPQQHTFQRINKSLNPPEKNTHFVADVYEYSIDTLNDHCTITGMIKLNNFLLIGTNEGVVKVYDIFQSSNAPRSDLFLCHFRVYKNQKRVIKMFDEFLLGNNSVYFLNPLKGYDGGGAKSPRLVYQKRFRAVAFCGSGMFMFVSNRVIRGGTTTARKLTEGEKKWENVSGSGQRGSLRRGRHDYLDEMKARVNGYLGNLLNLEKYRLCDLLRDRRIGEGGMPSRNIFILPLRIFKNGTNPPSGGVNRSDATNQSSHLMEAHQTDSPPSDARNSRSDEPSSDRRKEAIPSRLMSGQNRETGAKKTDHFDYAPINQRLIKLKYEISANNIVLIKNKDSTFPYLIIIHLNHRLYTGLIQRDQILVEKRKNRKEGGTIDKFVKSDRCCPPCDYYTKNFVLYSEVSRRRRQKGLTAVGGGSNLRGELRKRHCYGDAKKQDRLSARCAKWEKSAKCAKTDKPNESNGFPPQNRDKERGIGTHCGGNNLCLKMDKKIIDTFRSSMLSDVFLISLHRKYILTELFLICSSTEKGEIIDAIEGGGDTKQEGGYSSGENSAQPFSGKNSGQPFSGQNSEYHSSGHLERPPLGLPPRCFPVKLLTNGIDFEGNTNESANSLRIYTQLYLRDYNLFASNKDVLSLLRNQCVNFVNRFYAFLFYNTVSRTHQLKPFFQDRWIAKNISITLSGSSHLTLGDQTVKSAPRGRDNYHLKDEEKKRELLHNCVNRICNILMALIGKKTHAVISKSLFLHRSHKKCRGEEAKRSYYEGETGDTHEGDSRDIHTGDAKFNGTKKKKGSGEHYKCTKKQRKVGNNETVQMDRKGGPVDPSKCIDDGDASGSPLADSPLKQMDVTPDPATNLPEELNPEEGSNGRCSQNRNVVTKVLFESFFNEVENIYKLRLLGGVPSRGSEADNVGASTSANEDHCHLTFLAVHLKGSKYHFSSVTEYYKIVGKKSAKGRRGPLETDAPEEENSRERDHRPVGEAGVADESIRGGVPIRVDESIGAGVPIGVGESGGGASPRSGTHRCRNKTHKKEHTQVRRRGIHKRTHHNRRTGQRKGKLPVLASRRTASYLLRENRVWFVLYRGWLRMASNSVKRFSQRVKTRKKKNETKESLKEEEKDSYDCLFVFPKYLRDQYKEILLCRLKDKVNRMFNFNEGDLFLVLKIHLNYVFLVNYRRRISFWVNIKRVYRNLLVIRLEQRPDKEGETKEAASNDRTSNDAIFHEGAPPYVRKDKTVLVFKKTKREDILPFFIKNTTTTPITYMSRGMRNIKPFQSKYIIFTQKNHIVLLKIVFSKRSREISGSKNGLMETILQNCIYDRQMLLYRTQDGRIVNFSDVFNELLGKQYVIKNRSRGKRGLSEVEYIEMLANRRGRVEGAATTTTNTTMNTMNSRGNNPERSANPDGSAQSTPSAANARHGEYLNGKQYHMMKQKDEQYIDLFKSYTFEEHFTEAEKEFLYHLNYQIVEHHRNEENFENINDMEVYEDKILIVTRSYVRLYQYDEEKNVLTLQCSNTFYNINSMIVNEKYRKALLLRGIFQSVNIASKRFLSVYYILGKCMYYIGHIKIRNRIKHIFENKLLHNVMGVNMNVNRSEHMIDSIRTYQRFFFNFFLIDSRGNFLSIYSSPFAEENQTQNYFYDHNRPLQICHDLMLFLQILINGKNGSPSPHPRGDPFMNKTKSLHSKKRMKKLQRNYFYNNYFIKSKYRTLLTIFISRFFIYMNKKILFLENAFSQRCTDDFLFELKLRVYNRILKLSSYDFSDRKSAFQLLNDMYDMRANKNVPYFSLQTRLQDYADIIRSDLYHMKVFRSDAPRANQPVEGYLRPAAINHAKEPSLERSITRKIEEMNKYRFDPIRAYNGVVKNNIRDNCYYDVDFYHFLDCIHNMDQGTFSKKTKPAEYKKYLKNSFADNSLFQIYFNFLTYMSNNPKMFHHMKKYLHFHPYSTKLLKNRTYYFNMDLLNVIFSFDNDALAELRSVITLFPTCPSLDEVFTAVSLMHMPLGGA</sequence>
<feature type="region of interest" description="Disordered" evidence="1">
    <location>
        <begin position="2648"/>
        <end position="2763"/>
    </location>
</feature>
<feature type="compositionally biased region" description="Low complexity" evidence="1">
    <location>
        <begin position="3269"/>
        <end position="3280"/>
    </location>
</feature>
<evidence type="ECO:0000256" key="1">
    <source>
        <dbReference type="SAM" id="MobiDB-lite"/>
    </source>
</evidence>
<feature type="compositionally biased region" description="Polar residues" evidence="1">
    <location>
        <begin position="366"/>
        <end position="377"/>
    </location>
</feature>
<protein>
    <submittedName>
        <fullName evidence="2">Uncharacterized protein</fullName>
    </submittedName>
</protein>
<evidence type="ECO:0000313" key="3">
    <source>
        <dbReference type="Proteomes" id="UP000030640"/>
    </source>
</evidence>
<feature type="region of interest" description="Disordered" evidence="1">
    <location>
        <begin position="2843"/>
        <end position="2879"/>
    </location>
</feature>
<feature type="region of interest" description="Disordered" evidence="1">
    <location>
        <begin position="1212"/>
        <end position="1314"/>
    </location>
</feature>
<feature type="compositionally biased region" description="Basic residues" evidence="1">
    <location>
        <begin position="851"/>
        <end position="872"/>
    </location>
</feature>
<feature type="compositionally biased region" description="Polar residues" evidence="1">
    <location>
        <begin position="1170"/>
        <end position="1193"/>
    </location>
</feature>
<name>W7ARI5_9APIC</name>
<dbReference type="Proteomes" id="UP000030640">
    <property type="component" value="Unassembled WGS sequence"/>
</dbReference>
<gene>
    <name evidence="2" type="ORF">C922_01663</name>
</gene>
<organism evidence="2 3">
    <name type="scientific">Plasmodium inui San Antonio 1</name>
    <dbReference type="NCBI Taxonomy" id="1237626"/>
    <lineage>
        <taxon>Eukaryota</taxon>
        <taxon>Sar</taxon>
        <taxon>Alveolata</taxon>
        <taxon>Apicomplexa</taxon>
        <taxon>Aconoidasida</taxon>
        <taxon>Haemosporida</taxon>
        <taxon>Plasmodiidae</taxon>
        <taxon>Plasmodium</taxon>
        <taxon>Plasmodium (Plasmodium)</taxon>
    </lineage>
</organism>
<dbReference type="RefSeq" id="XP_008815488.1">
    <property type="nucleotide sequence ID" value="XM_008817266.1"/>
</dbReference>
<feature type="compositionally biased region" description="Basic residues" evidence="1">
    <location>
        <begin position="2912"/>
        <end position="2949"/>
    </location>
</feature>
<dbReference type="GeneID" id="20036937"/>
<feature type="compositionally biased region" description="Basic and acidic residues" evidence="1">
    <location>
        <begin position="2860"/>
        <end position="2870"/>
    </location>
</feature>
<evidence type="ECO:0000313" key="2">
    <source>
        <dbReference type="EMBL" id="EUD68051.1"/>
    </source>
</evidence>
<feature type="region of interest" description="Disordered" evidence="1">
    <location>
        <begin position="236"/>
        <end position="263"/>
    </location>
</feature>
<feature type="compositionally biased region" description="Polar residues" evidence="1">
    <location>
        <begin position="3281"/>
        <end position="3302"/>
    </location>
</feature>
<feature type="compositionally biased region" description="Polar residues" evidence="1">
    <location>
        <begin position="2443"/>
        <end position="2468"/>
    </location>
</feature>
<feature type="region of interest" description="Disordered" evidence="1">
    <location>
        <begin position="1030"/>
        <end position="1053"/>
    </location>
</feature>
<keyword evidence="3" id="KW-1185">Reference proteome</keyword>
<proteinExistence type="predicted"/>
<feature type="region of interest" description="Disordered" evidence="1">
    <location>
        <begin position="363"/>
        <end position="412"/>
    </location>
</feature>
<feature type="compositionally biased region" description="Polar residues" evidence="1">
    <location>
        <begin position="390"/>
        <end position="400"/>
    </location>
</feature>
<reference evidence="2 3" key="1">
    <citation type="submission" date="2013-02" db="EMBL/GenBank/DDBJ databases">
        <title>The Genome Sequence of Plasmodium inui San Antonio 1.</title>
        <authorList>
            <consortium name="The Broad Institute Genome Sequencing Platform"/>
            <consortium name="The Broad Institute Genome Sequencing Center for Infectious Disease"/>
            <person name="Neafsey D."/>
            <person name="Cheeseman I."/>
            <person name="Volkman S."/>
            <person name="Adams J."/>
            <person name="Walker B."/>
            <person name="Young S.K."/>
            <person name="Zeng Q."/>
            <person name="Gargeya S."/>
            <person name="Fitzgerald M."/>
            <person name="Haas B."/>
            <person name="Abouelleil A."/>
            <person name="Alvarado L."/>
            <person name="Arachchi H.M."/>
            <person name="Berlin A.M."/>
            <person name="Chapman S.B."/>
            <person name="Dewar J."/>
            <person name="Goldberg J."/>
            <person name="Griggs A."/>
            <person name="Gujja S."/>
            <person name="Hansen M."/>
            <person name="Howarth C."/>
            <person name="Imamovic A."/>
            <person name="Larimer J."/>
            <person name="McCowan C."/>
            <person name="Murphy C."/>
            <person name="Neiman D."/>
            <person name="Pearson M."/>
            <person name="Priest M."/>
            <person name="Roberts A."/>
            <person name="Saif S."/>
            <person name="Shea T."/>
            <person name="Sisk P."/>
            <person name="Sykes S."/>
            <person name="Wortman J."/>
            <person name="Nusbaum C."/>
            <person name="Birren B."/>
        </authorList>
    </citation>
    <scope>NUCLEOTIDE SEQUENCE [LARGE SCALE GENOMIC DNA]</scope>
    <source>
        <strain evidence="2 3">San Antonio 1</strain>
    </source>
</reference>
<accession>W7ARI5</accession>
<feature type="region of interest" description="Disordered" evidence="1">
    <location>
        <begin position="2430"/>
        <end position="2473"/>
    </location>
</feature>
<feature type="region of interest" description="Disordered" evidence="1">
    <location>
        <begin position="2135"/>
        <end position="2202"/>
    </location>
</feature>
<feature type="compositionally biased region" description="Low complexity" evidence="1">
    <location>
        <begin position="1232"/>
        <end position="1256"/>
    </location>
</feature>
<dbReference type="VEuPathDB" id="PlasmoDB:C922_01663"/>
<feature type="compositionally biased region" description="Basic residues" evidence="1">
    <location>
        <begin position="1257"/>
        <end position="1274"/>
    </location>
</feature>
<feature type="region of interest" description="Disordered" evidence="1">
    <location>
        <begin position="843"/>
        <end position="872"/>
    </location>
</feature>
<dbReference type="EMBL" id="KI965464">
    <property type="protein sequence ID" value="EUD68051.1"/>
    <property type="molecule type" value="Genomic_DNA"/>
</dbReference>
<feature type="compositionally biased region" description="Basic and acidic residues" evidence="1">
    <location>
        <begin position="2168"/>
        <end position="2184"/>
    </location>
</feature>
<feature type="region of interest" description="Disordered" evidence="1">
    <location>
        <begin position="2349"/>
        <end position="2370"/>
    </location>
</feature>
<feature type="region of interest" description="Disordered" evidence="1">
    <location>
        <begin position="2899"/>
        <end position="2949"/>
    </location>
</feature>
<feature type="compositionally biased region" description="Basic and acidic residues" evidence="1">
    <location>
        <begin position="1037"/>
        <end position="1053"/>
    </location>
</feature>